<evidence type="ECO:0000256" key="1">
    <source>
        <dbReference type="SAM" id="MobiDB-lite"/>
    </source>
</evidence>
<dbReference type="PANTHER" id="PTHR39466:SF1">
    <property type="entry name" value="RGS DOMAIN-CONTAINING PROTEIN"/>
    <property type="match status" value="1"/>
</dbReference>
<evidence type="ECO:0000259" key="3">
    <source>
        <dbReference type="Pfam" id="PF00615"/>
    </source>
</evidence>
<dbReference type="InterPro" id="IPR044926">
    <property type="entry name" value="RGS_subdomain_2"/>
</dbReference>
<evidence type="ECO:0000256" key="2">
    <source>
        <dbReference type="SAM" id="Phobius"/>
    </source>
</evidence>
<dbReference type="STRING" id="356882.A0A423W5Y3"/>
<keyword evidence="2" id="KW-1133">Transmembrane helix</keyword>
<proteinExistence type="predicted"/>
<dbReference type="AlphaFoldDB" id="A0A423W5Y3"/>
<dbReference type="SUPFAM" id="SSF48097">
    <property type="entry name" value="Regulator of G-protein signaling, RGS"/>
    <property type="match status" value="1"/>
</dbReference>
<accession>A0A423W5Y3</accession>
<keyword evidence="2" id="KW-0472">Membrane</keyword>
<dbReference type="Pfam" id="PF00615">
    <property type="entry name" value="RGS"/>
    <property type="match status" value="1"/>
</dbReference>
<gene>
    <name evidence="4" type="ORF">VMCG_06744</name>
</gene>
<reference evidence="4 5" key="1">
    <citation type="submission" date="2015-09" db="EMBL/GenBank/DDBJ databases">
        <title>Host preference determinants of Valsa canker pathogens revealed by comparative genomics.</title>
        <authorList>
            <person name="Yin Z."/>
            <person name="Huang L."/>
        </authorList>
    </citation>
    <scope>NUCLEOTIDE SEQUENCE [LARGE SCALE GENOMIC DNA]</scope>
    <source>
        <strain evidence="4 5">03-1</strain>
    </source>
</reference>
<organism evidence="4 5">
    <name type="scientific">Cytospora schulzeri</name>
    <dbReference type="NCBI Taxonomy" id="448051"/>
    <lineage>
        <taxon>Eukaryota</taxon>
        <taxon>Fungi</taxon>
        <taxon>Dikarya</taxon>
        <taxon>Ascomycota</taxon>
        <taxon>Pezizomycotina</taxon>
        <taxon>Sordariomycetes</taxon>
        <taxon>Sordariomycetidae</taxon>
        <taxon>Diaporthales</taxon>
        <taxon>Cytosporaceae</taxon>
        <taxon>Cytospora</taxon>
    </lineage>
</organism>
<feature type="domain" description="RGS" evidence="3">
    <location>
        <begin position="240"/>
        <end position="301"/>
    </location>
</feature>
<dbReference type="InterPro" id="IPR036305">
    <property type="entry name" value="RGS_sf"/>
</dbReference>
<protein>
    <recommendedName>
        <fullName evidence="3">RGS domain-containing protein</fullName>
    </recommendedName>
</protein>
<dbReference type="PANTHER" id="PTHR39466">
    <property type="entry name" value="RGS DOMAIN-CONTAINING PROTEIN"/>
    <property type="match status" value="1"/>
</dbReference>
<evidence type="ECO:0000313" key="5">
    <source>
        <dbReference type="Proteomes" id="UP000283895"/>
    </source>
</evidence>
<keyword evidence="5" id="KW-1185">Reference proteome</keyword>
<dbReference type="EMBL" id="LKEA01000025">
    <property type="protein sequence ID" value="ROV98741.1"/>
    <property type="molecule type" value="Genomic_DNA"/>
</dbReference>
<sequence>MPQVPDWLRLWYRKPQWRDIRDYTRQLNDEDIIPTRASTPNPAQAPGQATSIPNRLALERVLENKTCSPMSLHDFYMYLQHIEHSAENLEFYLWYKSYEANAPKIAARGEVAEIDGEELPLPPGYTDPASGVKSPSESDTSASIEAKRSLSSLGESIMKAEPPCARLARPETKWSDRFFWWSPTKKLGTTADQLIRRPAPCAGGTCPLDSNNDIEKGPAILPLPLTTRLSKSPPQAGDRAELDAAIARFLRPGAEKELNISHPLRQRTLARLQESSDPRHLKPVADHIYEVMKNCSHRNFVALGVATGSYETICVGNLIGIMCILGGFLLVLLRALYPHIGAHSRWEVFCSWPLWWLGTTVPLLGTQGMCSIMLSLSKRQPLPWEKFEEDKNAAAQQAAQTTTVTGPLRWWKRYRAFMNRTIAHDKNFRVEDKNLRRLQRLILLQCSAGGAVAACLGVLLFVFLPVWKETVHR</sequence>
<dbReference type="OrthoDB" id="3232309at2759"/>
<comment type="caution">
    <text evidence="4">The sequence shown here is derived from an EMBL/GenBank/DDBJ whole genome shotgun (WGS) entry which is preliminary data.</text>
</comment>
<feature type="transmembrane region" description="Helical" evidence="2">
    <location>
        <begin position="441"/>
        <end position="467"/>
    </location>
</feature>
<feature type="compositionally biased region" description="Polar residues" evidence="1">
    <location>
        <begin position="133"/>
        <end position="146"/>
    </location>
</feature>
<dbReference type="InterPro" id="IPR016137">
    <property type="entry name" value="RGS"/>
</dbReference>
<dbReference type="Proteomes" id="UP000283895">
    <property type="component" value="Unassembled WGS sequence"/>
</dbReference>
<dbReference type="Gene3D" id="1.10.167.10">
    <property type="entry name" value="Regulator of G-protein Signalling 4, domain 2"/>
    <property type="match status" value="1"/>
</dbReference>
<evidence type="ECO:0000313" key="4">
    <source>
        <dbReference type="EMBL" id="ROV98741.1"/>
    </source>
</evidence>
<feature type="region of interest" description="Disordered" evidence="1">
    <location>
        <begin position="117"/>
        <end position="146"/>
    </location>
</feature>
<name>A0A423W5Y3_9PEZI</name>
<feature type="transmembrane region" description="Helical" evidence="2">
    <location>
        <begin position="318"/>
        <end position="337"/>
    </location>
</feature>
<keyword evidence="2" id="KW-0812">Transmembrane</keyword>